<dbReference type="Gene3D" id="1.10.150.390">
    <property type="match status" value="1"/>
</dbReference>
<dbReference type="EC" id="2.7.7.6" evidence="2"/>
<keyword evidence="6" id="KW-0804">Transcription</keyword>
<dbReference type="EMBL" id="JACBPP010000001">
    <property type="protein sequence ID" value="KAF8005170.1"/>
    <property type="molecule type" value="Genomic_DNA"/>
</dbReference>
<feature type="domain" description="RNA polymerase Rpb1" evidence="9">
    <location>
        <begin position="58"/>
        <end position="152"/>
    </location>
</feature>
<dbReference type="InterPro" id="IPR047107">
    <property type="entry name" value="DNA-dir_RNA_pol1_lsu_C"/>
</dbReference>
<dbReference type="Gene3D" id="3.30.70.2850">
    <property type="match status" value="1"/>
</dbReference>
<evidence type="ECO:0000256" key="7">
    <source>
        <dbReference type="ARBA" id="ARBA00074245"/>
    </source>
</evidence>
<accession>A0A8H7GXY7</accession>
<evidence type="ECO:0000256" key="8">
    <source>
        <dbReference type="ARBA" id="ARBA00074527"/>
    </source>
</evidence>
<dbReference type="PANTHER" id="PTHR19376">
    <property type="entry name" value="DNA-DIRECTED RNA POLYMERASE"/>
    <property type="match status" value="1"/>
</dbReference>
<comment type="caution">
    <text evidence="10">The sequence shown here is derived from an EMBL/GenBank/DDBJ whole genome shotgun (WGS) entry which is preliminary data.</text>
</comment>
<comment type="similarity">
    <text evidence="1">Belongs to the RNA polymerase beta' chain family.</text>
</comment>
<dbReference type="GO" id="GO:0003677">
    <property type="term" value="F:DNA binding"/>
    <property type="evidence" value="ECO:0007669"/>
    <property type="project" value="InterPro"/>
</dbReference>
<keyword evidence="3" id="KW-0240">DNA-directed RNA polymerase</keyword>
<evidence type="ECO:0000256" key="1">
    <source>
        <dbReference type="ARBA" id="ARBA00006460"/>
    </source>
</evidence>
<gene>
    <name evidence="10" type="ORF">HF325_000627</name>
</gene>
<organism evidence="10 11">
    <name type="scientific">Metschnikowia pulcherrima</name>
    <dbReference type="NCBI Taxonomy" id="27326"/>
    <lineage>
        <taxon>Eukaryota</taxon>
        <taxon>Fungi</taxon>
        <taxon>Dikarya</taxon>
        <taxon>Ascomycota</taxon>
        <taxon>Saccharomycotina</taxon>
        <taxon>Pichiomycetes</taxon>
        <taxon>Metschnikowiaceae</taxon>
        <taxon>Metschnikowia</taxon>
    </lineage>
</organism>
<dbReference type="InterPro" id="IPR045867">
    <property type="entry name" value="DNA-dir_RpoC_beta_prime"/>
</dbReference>
<evidence type="ECO:0000256" key="6">
    <source>
        <dbReference type="ARBA" id="ARBA00023163"/>
    </source>
</evidence>
<dbReference type="OrthoDB" id="270392at2759"/>
<evidence type="ECO:0000256" key="4">
    <source>
        <dbReference type="ARBA" id="ARBA00022679"/>
    </source>
</evidence>
<evidence type="ECO:0000259" key="9">
    <source>
        <dbReference type="Pfam" id="PF04998"/>
    </source>
</evidence>
<proteinExistence type="inferred from homology"/>
<dbReference type="FunFam" id="1.10.150.390:FF:000005">
    <property type="entry name" value="DNA-directed RNA polymerase subunit"/>
    <property type="match status" value="1"/>
</dbReference>
<name>A0A8H7GXY7_9ASCO</name>
<evidence type="ECO:0000313" key="10">
    <source>
        <dbReference type="EMBL" id="KAF8005170.1"/>
    </source>
</evidence>
<keyword evidence="11" id="KW-1185">Reference proteome</keyword>
<evidence type="ECO:0000256" key="2">
    <source>
        <dbReference type="ARBA" id="ARBA00012418"/>
    </source>
</evidence>
<dbReference type="Proteomes" id="UP000649328">
    <property type="component" value="Unassembled WGS sequence"/>
</dbReference>
<dbReference type="Pfam" id="PF04998">
    <property type="entry name" value="RNA_pol_Rpb1_5"/>
    <property type="match status" value="1"/>
</dbReference>
<dbReference type="AlphaFoldDB" id="A0A8H7GXY7"/>
<evidence type="ECO:0000313" key="11">
    <source>
        <dbReference type="Proteomes" id="UP000649328"/>
    </source>
</evidence>
<dbReference type="PANTHER" id="PTHR19376:SF11">
    <property type="entry name" value="DNA-DIRECTED RNA POLYMERASE I SUBUNIT RPA1"/>
    <property type="match status" value="1"/>
</dbReference>
<dbReference type="GO" id="GO:0003899">
    <property type="term" value="F:DNA-directed RNA polymerase activity"/>
    <property type="evidence" value="ECO:0007669"/>
    <property type="project" value="UniProtKB-EC"/>
</dbReference>
<reference evidence="10" key="1">
    <citation type="submission" date="2020-10" db="EMBL/GenBank/DDBJ databases">
        <title>The Whole-Genome Sequence of Metschnikowia persimmonesis, a Novel Endophytic Yeast Species Isolated from Medicinal Plant Diospyros kaki Thumb.</title>
        <authorList>
            <person name="Rahmat E."/>
            <person name="Kang Y."/>
        </authorList>
    </citation>
    <scope>NUCLEOTIDE SEQUENCE</scope>
    <source>
        <strain evidence="10">KIOM G15050</strain>
    </source>
</reference>
<protein>
    <recommendedName>
        <fullName evidence="7">DNA-directed RNA polymerase I subunit RPA1</fullName>
        <ecNumber evidence="2">2.7.7.6</ecNumber>
    </recommendedName>
    <alternativeName>
        <fullName evidence="8">DNA-directed RNA polymerase I subunit rpa1</fullName>
    </alternativeName>
</protein>
<keyword evidence="5" id="KW-0548">Nucleotidyltransferase</keyword>
<evidence type="ECO:0000256" key="5">
    <source>
        <dbReference type="ARBA" id="ARBA00022695"/>
    </source>
</evidence>
<dbReference type="InterPro" id="IPR007081">
    <property type="entry name" value="RNA_pol_Rpb1_5"/>
</dbReference>
<dbReference type="CDD" id="cd02735">
    <property type="entry name" value="RNAP_I_Rpa1_C"/>
    <property type="match status" value="1"/>
</dbReference>
<sequence length="208" mass="23323">MIRAYDFDDEHGEWCEFEIELLGDIQKLLMVNIVEELCRVTVVREIKNIGRCVKPQDGSKMLTTEGVNFKAMWEQDDFIDVNGIRSNDISAVLQTYGVEAARNTIVNEVNNVFSTYAISVSTRHLDLIADMMTREGTYLAFNRQGIDSATSAFKKMSYETTCNFLTKAVLDGDREDLTSPSARIVLGKLNGVGTGAFDVMAKMDKRHA</sequence>
<dbReference type="GO" id="GO:0006351">
    <property type="term" value="P:DNA-templated transcription"/>
    <property type="evidence" value="ECO:0007669"/>
    <property type="project" value="InterPro"/>
</dbReference>
<dbReference type="SUPFAM" id="SSF64484">
    <property type="entry name" value="beta and beta-prime subunits of DNA dependent RNA-polymerase"/>
    <property type="match status" value="1"/>
</dbReference>
<keyword evidence="4" id="KW-0808">Transferase</keyword>
<evidence type="ECO:0000256" key="3">
    <source>
        <dbReference type="ARBA" id="ARBA00022478"/>
    </source>
</evidence>
<dbReference type="GO" id="GO:0005736">
    <property type="term" value="C:RNA polymerase I complex"/>
    <property type="evidence" value="ECO:0007669"/>
    <property type="project" value="TreeGrafter"/>
</dbReference>